<evidence type="ECO:0008006" key="3">
    <source>
        <dbReference type="Google" id="ProtNLM"/>
    </source>
</evidence>
<protein>
    <recommendedName>
        <fullName evidence="3">Secreted protein</fullName>
    </recommendedName>
</protein>
<evidence type="ECO:0000313" key="1">
    <source>
        <dbReference type="EMBL" id="MEQ2226935.1"/>
    </source>
</evidence>
<organism evidence="1 2">
    <name type="scientific">Ilyodon furcidens</name>
    <name type="common">goldbreast splitfin</name>
    <dbReference type="NCBI Taxonomy" id="33524"/>
    <lineage>
        <taxon>Eukaryota</taxon>
        <taxon>Metazoa</taxon>
        <taxon>Chordata</taxon>
        <taxon>Craniata</taxon>
        <taxon>Vertebrata</taxon>
        <taxon>Euteleostomi</taxon>
        <taxon>Actinopterygii</taxon>
        <taxon>Neopterygii</taxon>
        <taxon>Teleostei</taxon>
        <taxon>Neoteleostei</taxon>
        <taxon>Acanthomorphata</taxon>
        <taxon>Ovalentaria</taxon>
        <taxon>Atherinomorphae</taxon>
        <taxon>Cyprinodontiformes</taxon>
        <taxon>Goodeidae</taxon>
        <taxon>Ilyodon</taxon>
    </lineage>
</organism>
<comment type="caution">
    <text evidence="1">The sequence shown here is derived from an EMBL/GenBank/DDBJ whole genome shotgun (WGS) entry which is preliminary data.</text>
</comment>
<dbReference type="Proteomes" id="UP001482620">
    <property type="component" value="Unassembled WGS sequence"/>
</dbReference>
<gene>
    <name evidence="1" type="ORF">ILYODFUR_032487</name>
</gene>
<sequence>MWSFGPVQLFMLIPAVFILLHGSRLASSGLFLASAQPPGPSRSVAMTSVMQQHSIHGEGAPYRAALRFTIFMQAQCCVDLLGRRRLHEPDAVPAVSGSCS</sequence>
<accession>A0ABV0T228</accession>
<name>A0ABV0T228_9TELE</name>
<proteinExistence type="predicted"/>
<reference evidence="1 2" key="1">
    <citation type="submission" date="2021-06" db="EMBL/GenBank/DDBJ databases">
        <authorList>
            <person name="Palmer J.M."/>
        </authorList>
    </citation>
    <scope>NUCLEOTIDE SEQUENCE [LARGE SCALE GENOMIC DNA]</scope>
    <source>
        <strain evidence="2">if_2019</strain>
        <tissue evidence="1">Muscle</tissue>
    </source>
</reference>
<evidence type="ECO:0000313" key="2">
    <source>
        <dbReference type="Proteomes" id="UP001482620"/>
    </source>
</evidence>
<keyword evidence="2" id="KW-1185">Reference proteome</keyword>
<dbReference type="EMBL" id="JAHRIQ010016877">
    <property type="protein sequence ID" value="MEQ2226935.1"/>
    <property type="molecule type" value="Genomic_DNA"/>
</dbReference>